<dbReference type="EMBL" id="LOPU01000030">
    <property type="protein sequence ID" value="KTG08597.1"/>
    <property type="molecule type" value="Genomic_DNA"/>
</dbReference>
<keyword evidence="3" id="KW-1185">Reference proteome</keyword>
<keyword evidence="1" id="KW-1133">Transmembrane helix</keyword>
<reference evidence="2 3" key="1">
    <citation type="submission" date="2015-12" db="EMBL/GenBank/DDBJ databases">
        <title>Haloprofundus marisrubri gen. nov., sp. nov., an extremely halophilic archaeon isolated from the Discovery deep brine-seawater interface in the Red Sea.</title>
        <authorList>
            <person name="Zhang G."/>
            <person name="Stingl U."/>
            <person name="Rashid M."/>
        </authorList>
    </citation>
    <scope>NUCLEOTIDE SEQUENCE [LARGE SCALE GENOMIC DNA]</scope>
    <source>
        <strain evidence="2 3">SB9</strain>
    </source>
</reference>
<organism evidence="2 3">
    <name type="scientific">Haloprofundus marisrubri</name>
    <dbReference type="NCBI Taxonomy" id="1514971"/>
    <lineage>
        <taxon>Archaea</taxon>
        <taxon>Methanobacteriati</taxon>
        <taxon>Methanobacteriota</taxon>
        <taxon>Stenosarchaea group</taxon>
        <taxon>Halobacteria</taxon>
        <taxon>Halobacteriales</taxon>
        <taxon>Haloferacaceae</taxon>
        <taxon>Haloprofundus</taxon>
    </lineage>
</organism>
<dbReference type="AlphaFoldDB" id="A0A0W1R586"/>
<evidence type="ECO:0000313" key="3">
    <source>
        <dbReference type="Proteomes" id="UP000054387"/>
    </source>
</evidence>
<feature type="transmembrane region" description="Helical" evidence="1">
    <location>
        <begin position="7"/>
        <end position="27"/>
    </location>
</feature>
<keyword evidence="1" id="KW-0812">Transmembrane</keyword>
<dbReference type="Proteomes" id="UP000054387">
    <property type="component" value="Unassembled WGS sequence"/>
</dbReference>
<keyword evidence="1" id="KW-0472">Membrane</keyword>
<sequence>MDILKQFARVVVPAVVVLGLGAALTLLATGLSAATVVTVGLVAVLVTVMARFAIRRARRTETPYW</sequence>
<evidence type="ECO:0000256" key="1">
    <source>
        <dbReference type="SAM" id="Phobius"/>
    </source>
</evidence>
<evidence type="ECO:0000313" key="2">
    <source>
        <dbReference type="EMBL" id="KTG08597.1"/>
    </source>
</evidence>
<name>A0A0W1R586_9EURY</name>
<gene>
    <name evidence="2" type="ORF">AUR64_18180</name>
</gene>
<feature type="transmembrane region" description="Helical" evidence="1">
    <location>
        <begin position="33"/>
        <end position="54"/>
    </location>
</feature>
<proteinExistence type="predicted"/>
<accession>A0A0W1R586</accession>
<protein>
    <submittedName>
        <fullName evidence="2">Uncharacterized protein</fullName>
    </submittedName>
</protein>
<comment type="caution">
    <text evidence="2">The sequence shown here is derived from an EMBL/GenBank/DDBJ whole genome shotgun (WGS) entry which is preliminary data.</text>
</comment>
<dbReference type="RefSeq" id="WP_058582881.1">
    <property type="nucleotide sequence ID" value="NZ_LOPU01000030.1"/>
</dbReference>